<keyword evidence="7 9" id="KW-0472">Membrane</keyword>
<sequence>MRMLALFGACLLICLSVFQGYVEKQDWFAIERISIEGDLHYTTKSELLGNYDQLLGHSLTSFDLQELLLLAVTPEWIKSASVRKIWPNAIQMNVIEHTPLAFWGERHLIASNGNVITPPVVPNIPLPHLYGPAGAQKAVLEQFELVSQVLSSTDLRATKLELEARGAWSITLSNGLLVRLGREDVLERLQRFIAVYKSDLSGRIDQIVGVDARYPHGVSVEWKKEVL</sequence>
<keyword evidence="3 9" id="KW-0997">Cell inner membrane</keyword>
<dbReference type="InterPro" id="IPR045335">
    <property type="entry name" value="FtsQ_C_sf"/>
</dbReference>
<keyword evidence="12" id="KW-1185">Reference proteome</keyword>
<evidence type="ECO:0000313" key="11">
    <source>
        <dbReference type="EMBL" id="MCZ2723099.1"/>
    </source>
</evidence>
<comment type="function">
    <text evidence="9">Essential cell division protein. May link together the upstream cell division proteins, which are predominantly cytoplasmic, with the downstream cell division proteins, which are predominantly periplasmic. May control correct divisome assembly.</text>
</comment>
<keyword evidence="5 9" id="KW-0812">Transmembrane</keyword>
<keyword evidence="2 9" id="KW-1003">Cell membrane</keyword>
<comment type="caution">
    <text evidence="11">The sequence shown here is derived from an EMBL/GenBank/DDBJ whole genome shotgun (WGS) entry which is preliminary data.</text>
</comment>
<keyword evidence="4 9" id="KW-0132">Cell division</keyword>
<comment type="subunit">
    <text evidence="9">Part of a complex composed of FtsB, FtsL and FtsQ.</text>
</comment>
<dbReference type="InterPro" id="IPR005548">
    <property type="entry name" value="Cell_div_FtsQ/DivIB_C"/>
</dbReference>
<feature type="domain" description="POTRA" evidence="10">
    <location>
        <begin position="28"/>
        <end position="97"/>
    </location>
</feature>
<proteinExistence type="inferred from homology"/>
<evidence type="ECO:0000256" key="9">
    <source>
        <dbReference type="HAMAP-Rule" id="MF_00911"/>
    </source>
</evidence>
<evidence type="ECO:0000256" key="3">
    <source>
        <dbReference type="ARBA" id="ARBA00022519"/>
    </source>
</evidence>
<evidence type="ECO:0000256" key="2">
    <source>
        <dbReference type="ARBA" id="ARBA00022475"/>
    </source>
</evidence>
<dbReference type="Gene3D" id="3.40.50.11690">
    <property type="entry name" value="Cell division protein FtsQ/DivIB"/>
    <property type="match status" value="1"/>
</dbReference>
<evidence type="ECO:0000256" key="7">
    <source>
        <dbReference type="ARBA" id="ARBA00023136"/>
    </source>
</evidence>
<evidence type="ECO:0000256" key="6">
    <source>
        <dbReference type="ARBA" id="ARBA00022989"/>
    </source>
</evidence>
<dbReference type="PANTHER" id="PTHR35851">
    <property type="entry name" value="CELL DIVISION PROTEIN FTSQ"/>
    <property type="match status" value="1"/>
</dbReference>
<dbReference type="InterPro" id="IPR034746">
    <property type="entry name" value="POTRA"/>
</dbReference>
<dbReference type="GO" id="GO:0051301">
    <property type="term" value="P:cell division"/>
    <property type="evidence" value="ECO:0007669"/>
    <property type="project" value="UniProtKB-KW"/>
</dbReference>
<dbReference type="PANTHER" id="PTHR35851:SF1">
    <property type="entry name" value="CELL DIVISION PROTEIN FTSQ"/>
    <property type="match status" value="1"/>
</dbReference>
<comment type="subcellular location">
    <subcellularLocation>
        <location evidence="9">Cell inner membrane</location>
        <topology evidence="9">Single-pass type II membrane protein</topology>
    </subcellularLocation>
    <subcellularLocation>
        <location evidence="1">Membrane</location>
    </subcellularLocation>
    <text evidence="9">Localizes to the division septum.</text>
</comment>
<organism evidence="11 12">
    <name type="scientific">Marinomonas phaeophyticola</name>
    <dbReference type="NCBI Taxonomy" id="3004091"/>
    <lineage>
        <taxon>Bacteria</taxon>
        <taxon>Pseudomonadati</taxon>
        <taxon>Pseudomonadota</taxon>
        <taxon>Gammaproteobacteria</taxon>
        <taxon>Oceanospirillales</taxon>
        <taxon>Oceanospirillaceae</taxon>
        <taxon>Marinomonas</taxon>
    </lineage>
</organism>
<reference evidence="11" key="1">
    <citation type="submission" date="2022-12" db="EMBL/GenBank/DDBJ databases">
        <title>Marinomonas 15G1-11 sp. nov, isolated from marine algae.</title>
        <authorList>
            <person name="Butt M."/>
            <person name="Choi D.G."/>
            <person name="Kim J.M."/>
            <person name="Lee J.K."/>
            <person name="Baek J.H."/>
            <person name="Jeon C.O."/>
        </authorList>
    </citation>
    <scope>NUCLEOTIDE SEQUENCE</scope>
    <source>
        <strain evidence="11">15G1-11</strain>
    </source>
</reference>
<dbReference type="InterPro" id="IPR013685">
    <property type="entry name" value="POTRA_FtsQ_type"/>
</dbReference>
<dbReference type="HAMAP" id="MF_00911">
    <property type="entry name" value="FtsQ_subfam"/>
    <property type="match status" value="1"/>
</dbReference>
<dbReference type="Proteomes" id="UP001149719">
    <property type="component" value="Unassembled WGS sequence"/>
</dbReference>
<evidence type="ECO:0000256" key="5">
    <source>
        <dbReference type="ARBA" id="ARBA00022692"/>
    </source>
</evidence>
<accession>A0ABT4JXH6</accession>
<keyword evidence="6 9" id="KW-1133">Transmembrane helix</keyword>
<name>A0ABT4JXH6_9GAMM</name>
<dbReference type="PROSITE" id="PS51779">
    <property type="entry name" value="POTRA"/>
    <property type="match status" value="1"/>
</dbReference>
<dbReference type="Gene3D" id="3.10.20.310">
    <property type="entry name" value="membrane protein fhac"/>
    <property type="match status" value="1"/>
</dbReference>
<dbReference type="Pfam" id="PF03799">
    <property type="entry name" value="FtsQ_DivIB_C"/>
    <property type="match status" value="1"/>
</dbReference>
<evidence type="ECO:0000256" key="1">
    <source>
        <dbReference type="ARBA" id="ARBA00004370"/>
    </source>
</evidence>
<evidence type="ECO:0000259" key="10">
    <source>
        <dbReference type="PROSITE" id="PS51779"/>
    </source>
</evidence>
<evidence type="ECO:0000256" key="8">
    <source>
        <dbReference type="ARBA" id="ARBA00023306"/>
    </source>
</evidence>
<evidence type="ECO:0000313" key="12">
    <source>
        <dbReference type="Proteomes" id="UP001149719"/>
    </source>
</evidence>
<dbReference type="EMBL" id="JAPUBN010000019">
    <property type="protein sequence ID" value="MCZ2723099.1"/>
    <property type="molecule type" value="Genomic_DNA"/>
</dbReference>
<gene>
    <name evidence="9" type="primary">ftsQ</name>
    <name evidence="11" type="ORF">O1D97_16130</name>
</gene>
<dbReference type="RefSeq" id="WP_269127189.1">
    <property type="nucleotide sequence ID" value="NZ_JAPUBN010000019.1"/>
</dbReference>
<keyword evidence="8 9" id="KW-0131">Cell cycle</keyword>
<dbReference type="Pfam" id="PF08478">
    <property type="entry name" value="POTRA_1"/>
    <property type="match status" value="1"/>
</dbReference>
<evidence type="ECO:0000256" key="4">
    <source>
        <dbReference type="ARBA" id="ARBA00022618"/>
    </source>
</evidence>
<dbReference type="InterPro" id="IPR026579">
    <property type="entry name" value="FtsQ"/>
</dbReference>
<protein>
    <recommendedName>
        <fullName evidence="9">Cell division protein FtsQ</fullName>
    </recommendedName>
</protein>
<comment type="similarity">
    <text evidence="9">Belongs to the FtsQ/DivIB family. FtsQ subfamily.</text>
</comment>